<sequence length="110" mass="11865">MTLDFHEFREVAVHSTADPEVVAAEYDAHGVATGTGRPFAVRCLWVLKISGGRIAFWRDYLTPQEILALQEPRVPGPAPRGALDVERAGIVSGPCRGCAGLVGLSPARRR</sequence>
<dbReference type="EMBL" id="JACCCC010000001">
    <property type="protein sequence ID" value="NYE47091.1"/>
    <property type="molecule type" value="Genomic_DNA"/>
</dbReference>
<evidence type="ECO:0008006" key="3">
    <source>
        <dbReference type="Google" id="ProtNLM"/>
    </source>
</evidence>
<dbReference type="RefSeq" id="WP_179643095.1">
    <property type="nucleotide sequence ID" value="NZ_BAAAYY010000041.1"/>
</dbReference>
<gene>
    <name evidence="1" type="ORF">HDA32_002211</name>
</gene>
<evidence type="ECO:0000313" key="1">
    <source>
        <dbReference type="EMBL" id="NYE47091.1"/>
    </source>
</evidence>
<comment type="caution">
    <text evidence="1">The sequence shown here is derived from an EMBL/GenBank/DDBJ whole genome shotgun (WGS) entry which is preliminary data.</text>
</comment>
<evidence type="ECO:0000313" key="2">
    <source>
        <dbReference type="Proteomes" id="UP000589036"/>
    </source>
</evidence>
<accession>A0A852TTV7</accession>
<dbReference type="Gene3D" id="3.10.450.50">
    <property type="match status" value="1"/>
</dbReference>
<name>A0A852TTV7_9ACTN</name>
<dbReference type="InterPro" id="IPR032710">
    <property type="entry name" value="NTF2-like_dom_sf"/>
</dbReference>
<keyword evidence="2" id="KW-1185">Reference proteome</keyword>
<proteinExistence type="predicted"/>
<protein>
    <recommendedName>
        <fullName evidence="3">Limonene-1,2-epoxide hydrolase domain-containing protein</fullName>
    </recommendedName>
</protein>
<dbReference type="Proteomes" id="UP000589036">
    <property type="component" value="Unassembled WGS sequence"/>
</dbReference>
<dbReference type="SUPFAM" id="SSF54427">
    <property type="entry name" value="NTF2-like"/>
    <property type="match status" value="1"/>
</dbReference>
<reference evidence="1 2" key="1">
    <citation type="submission" date="2020-07" db="EMBL/GenBank/DDBJ databases">
        <title>Sequencing the genomes of 1000 actinobacteria strains.</title>
        <authorList>
            <person name="Klenk H.-P."/>
        </authorList>
    </citation>
    <scope>NUCLEOTIDE SEQUENCE [LARGE SCALE GENOMIC DNA]</scope>
    <source>
        <strain evidence="1 2">CXB654</strain>
    </source>
</reference>
<organism evidence="1 2">
    <name type="scientific">Spinactinospora alkalitolerans</name>
    <dbReference type="NCBI Taxonomy" id="687207"/>
    <lineage>
        <taxon>Bacteria</taxon>
        <taxon>Bacillati</taxon>
        <taxon>Actinomycetota</taxon>
        <taxon>Actinomycetes</taxon>
        <taxon>Streptosporangiales</taxon>
        <taxon>Nocardiopsidaceae</taxon>
        <taxon>Spinactinospora</taxon>
    </lineage>
</organism>
<dbReference type="AlphaFoldDB" id="A0A852TTV7"/>